<reference evidence="2" key="1">
    <citation type="journal article" date="2022" name="bioRxiv">
        <title>Sequencing and chromosome-scale assembly of the giantPleurodeles waltlgenome.</title>
        <authorList>
            <person name="Brown T."/>
            <person name="Elewa A."/>
            <person name="Iarovenko S."/>
            <person name="Subramanian E."/>
            <person name="Araus A.J."/>
            <person name="Petzold A."/>
            <person name="Susuki M."/>
            <person name="Suzuki K.-i.T."/>
            <person name="Hayashi T."/>
            <person name="Toyoda A."/>
            <person name="Oliveira C."/>
            <person name="Osipova E."/>
            <person name="Leigh N.D."/>
            <person name="Simon A."/>
            <person name="Yun M.H."/>
        </authorList>
    </citation>
    <scope>NUCLEOTIDE SEQUENCE</scope>
    <source>
        <strain evidence="2">20211129_DDA</strain>
        <tissue evidence="2">Liver</tissue>
    </source>
</reference>
<proteinExistence type="predicted"/>
<sequence>MARFFFFFSHNYFVVVLRGPPPSPFRSSAHPRAARSQLSTRVSRRLHVSEPARGHRSLGGSPRGAQARAPVTQESRSQSLPGWEQPQTGAGRQSRGPAASTPVPGSADQAPPAPDSSGRPQHERRIALGALRRTHTARRPDLAPPR</sequence>
<protein>
    <submittedName>
        <fullName evidence="2">Uncharacterized protein</fullName>
    </submittedName>
</protein>
<accession>A0AAV7W938</accession>
<evidence type="ECO:0000256" key="1">
    <source>
        <dbReference type="SAM" id="MobiDB-lite"/>
    </source>
</evidence>
<gene>
    <name evidence="2" type="ORF">NDU88_004213</name>
</gene>
<comment type="caution">
    <text evidence="2">The sequence shown here is derived from an EMBL/GenBank/DDBJ whole genome shotgun (WGS) entry which is preliminary data.</text>
</comment>
<dbReference type="Proteomes" id="UP001066276">
    <property type="component" value="Chromosome 1_2"/>
</dbReference>
<dbReference type="AlphaFoldDB" id="A0AAV7W938"/>
<name>A0AAV7W938_PLEWA</name>
<feature type="region of interest" description="Disordered" evidence="1">
    <location>
        <begin position="24"/>
        <end position="146"/>
    </location>
</feature>
<feature type="compositionally biased region" description="Polar residues" evidence="1">
    <location>
        <begin position="72"/>
        <end position="91"/>
    </location>
</feature>
<organism evidence="2 3">
    <name type="scientific">Pleurodeles waltl</name>
    <name type="common">Iberian ribbed newt</name>
    <dbReference type="NCBI Taxonomy" id="8319"/>
    <lineage>
        <taxon>Eukaryota</taxon>
        <taxon>Metazoa</taxon>
        <taxon>Chordata</taxon>
        <taxon>Craniata</taxon>
        <taxon>Vertebrata</taxon>
        <taxon>Euteleostomi</taxon>
        <taxon>Amphibia</taxon>
        <taxon>Batrachia</taxon>
        <taxon>Caudata</taxon>
        <taxon>Salamandroidea</taxon>
        <taxon>Salamandridae</taxon>
        <taxon>Pleurodelinae</taxon>
        <taxon>Pleurodeles</taxon>
    </lineage>
</organism>
<keyword evidence="3" id="KW-1185">Reference proteome</keyword>
<dbReference type="EMBL" id="JANPWB010000002">
    <property type="protein sequence ID" value="KAJ1208830.1"/>
    <property type="molecule type" value="Genomic_DNA"/>
</dbReference>
<evidence type="ECO:0000313" key="2">
    <source>
        <dbReference type="EMBL" id="KAJ1208830.1"/>
    </source>
</evidence>
<evidence type="ECO:0000313" key="3">
    <source>
        <dbReference type="Proteomes" id="UP001066276"/>
    </source>
</evidence>